<dbReference type="HOGENOM" id="CLU_1100941_0_0_2"/>
<dbReference type="Proteomes" id="UP000006794">
    <property type="component" value="Plasmid pHALXA03"/>
</dbReference>
<dbReference type="AlphaFoldDB" id="F8DEV0"/>
<dbReference type="RefSeq" id="WP_013876078.1">
    <property type="nucleotide sequence ID" value="NC_015659.1"/>
</dbReference>
<sequence length="252" mass="26825">MSYETSGTLETNRSSPTNETIDISDWSTVTLGSNLVNDNGIIRLAEVATEPTSVIDQFEWSGSVSDRYSGSTGEFGIDSTTPVYQGDNSLKADGTTNNTSIVSTSGDGLQNYPSRGDWIQGYVYAPSSGAAPGILFFGESGTTWNSDYTGYGLTINVNTGSFRLVKTDGSSFTDLDTGGSPTSGQWYLVDIYSNSTDIEVDITDLSDDSVLTLSATDSTYTGTNFGYKKRADGVYDDFRLAADYGMPGDSGN</sequence>
<proteinExistence type="predicted"/>
<evidence type="ECO:0000313" key="2">
    <source>
        <dbReference type="EMBL" id="AEH39540.1"/>
    </source>
</evidence>
<accession>F8DEV0</accession>
<keyword evidence="3" id="KW-1185">Reference proteome</keyword>
<keyword evidence="2" id="KW-0614">Plasmid</keyword>
<dbReference type="KEGG" id="hxa:Halxa_0301"/>
<name>F8DEV0_HALXS</name>
<reference evidence="3" key="1">
    <citation type="journal article" date="2012" name="Stand. Genomic Sci.">
        <title>Complete genome sequence of Halopiger xanaduensis type strain (SH-6(T)).</title>
        <authorList>
            <person name="Anderson I."/>
            <person name="Tindall B.J."/>
            <person name="Rohde M."/>
            <person name="Lucas S."/>
            <person name="Han J."/>
            <person name="Lapidus A."/>
            <person name="Cheng J.F."/>
            <person name="Goodwin L."/>
            <person name="Pitluck S."/>
            <person name="Peters L."/>
            <person name="Pati A."/>
            <person name="Mikhailova N."/>
            <person name="Pagani I."/>
            <person name="Teshima H."/>
            <person name="Han C."/>
            <person name="Tapia R."/>
            <person name="Land M."/>
            <person name="Woyke T."/>
            <person name="Klenk H.P."/>
            <person name="Kyrpides N."/>
            <person name="Ivanova N."/>
        </authorList>
    </citation>
    <scope>NUCLEOTIDE SEQUENCE [LARGE SCALE GENOMIC DNA]</scope>
    <source>
        <strain evidence="3">DSM 18323 / JCM 14033 / SH-6</strain>
        <plasmid evidence="3">Plasmid pHALXA03</plasmid>
    </source>
</reference>
<evidence type="ECO:0000256" key="1">
    <source>
        <dbReference type="SAM" id="MobiDB-lite"/>
    </source>
</evidence>
<dbReference type="Gene3D" id="2.60.120.560">
    <property type="entry name" value="Exo-inulinase, domain 1"/>
    <property type="match status" value="1"/>
</dbReference>
<protein>
    <submittedName>
        <fullName evidence="2">Uncharacterized protein</fullName>
    </submittedName>
</protein>
<gene>
    <name evidence="2" type="ordered locus">Halxa_0301</name>
</gene>
<feature type="region of interest" description="Disordered" evidence="1">
    <location>
        <begin position="1"/>
        <end position="20"/>
    </location>
</feature>
<organism evidence="2 3">
    <name type="scientific">Halopiger xanaduensis (strain DSM 18323 / JCM 14033 / SH-6)</name>
    <dbReference type="NCBI Taxonomy" id="797210"/>
    <lineage>
        <taxon>Archaea</taxon>
        <taxon>Methanobacteriati</taxon>
        <taxon>Methanobacteriota</taxon>
        <taxon>Stenosarchaea group</taxon>
        <taxon>Halobacteria</taxon>
        <taxon>Halobacteriales</taxon>
        <taxon>Natrialbaceae</taxon>
        <taxon>Halopiger</taxon>
    </lineage>
</organism>
<evidence type="ECO:0000313" key="3">
    <source>
        <dbReference type="Proteomes" id="UP000006794"/>
    </source>
</evidence>
<dbReference type="GeneID" id="10795654"/>
<dbReference type="EMBL" id="CP002842">
    <property type="protein sequence ID" value="AEH39540.1"/>
    <property type="molecule type" value="Genomic_DNA"/>
</dbReference>
<geneLocation type="plasmid" evidence="2 3">
    <name>pHALXA03</name>
</geneLocation>